<evidence type="ECO:0000256" key="1">
    <source>
        <dbReference type="SAM" id="Phobius"/>
    </source>
</evidence>
<comment type="caution">
    <text evidence="2">The sequence shown here is derived from an EMBL/GenBank/DDBJ whole genome shotgun (WGS) entry which is preliminary data.</text>
</comment>
<protein>
    <submittedName>
        <fullName evidence="2">DUF3179 domain-containing protein</fullName>
    </submittedName>
</protein>
<evidence type="ECO:0000313" key="3">
    <source>
        <dbReference type="Proteomes" id="UP000809621"/>
    </source>
</evidence>
<accession>A0ABS2HJM4</accession>
<feature type="transmembrane region" description="Helical" evidence="1">
    <location>
        <begin position="49"/>
        <end position="66"/>
    </location>
</feature>
<gene>
    <name evidence="2" type="ORF">JQC93_12570</name>
</gene>
<organism evidence="2 3">
    <name type="scientific">Vibrio ulleungensis</name>
    <dbReference type="NCBI Taxonomy" id="2807619"/>
    <lineage>
        <taxon>Bacteria</taxon>
        <taxon>Pseudomonadati</taxon>
        <taxon>Pseudomonadota</taxon>
        <taxon>Gammaproteobacteria</taxon>
        <taxon>Vibrionales</taxon>
        <taxon>Vibrionaceae</taxon>
        <taxon>Vibrio</taxon>
    </lineage>
</organism>
<keyword evidence="3" id="KW-1185">Reference proteome</keyword>
<sequence length="360" mass="41134">MNKKILFNLSALSLALFAIYCAVLMTEPGQVIGVPRDRLLAYYKHMDTFWFLQILALVGLWIANVKGKFWKPVWMYLASLGVVLSFWAQSYAMPTAFPTDQFKANYHSVEDADAHIPEQDTRVYVTHINGETRIFPRYHVQIPHVAGWEQDGTEYAITFCGLSNLPMVVETDYGLGDSNLQVLGQAHNNLIFKDVTNGTAIQQITMQSEFTDHSTKVHPNTMMEWQDAKELYPDAMVYLYSMDRMIDGILLDLFEEPLVQQRDTNNPNFIFNTLDLEDHRLNPKSEVFGIDIGEQQMAIEVEFARNNDGHRFTLGEQTLEIISNGNIVMLVDETGQQIPTHNGVHFGIWSQFFPNTEVLN</sequence>
<feature type="transmembrane region" description="Helical" evidence="1">
    <location>
        <begin position="73"/>
        <end position="92"/>
    </location>
</feature>
<proteinExistence type="predicted"/>
<dbReference type="Pfam" id="PF11376">
    <property type="entry name" value="DUF3179"/>
    <property type="match status" value="1"/>
</dbReference>
<dbReference type="InterPro" id="IPR021516">
    <property type="entry name" value="DUF3179"/>
</dbReference>
<name>A0ABS2HJM4_9VIBR</name>
<dbReference type="EMBL" id="JAFEUM010000004">
    <property type="protein sequence ID" value="MBM7037239.1"/>
    <property type="molecule type" value="Genomic_DNA"/>
</dbReference>
<keyword evidence="1" id="KW-0472">Membrane</keyword>
<keyword evidence="1" id="KW-0812">Transmembrane</keyword>
<reference evidence="2 3" key="1">
    <citation type="submission" date="2021-02" db="EMBL/GenBank/DDBJ databases">
        <authorList>
            <person name="Park J.-S."/>
        </authorList>
    </citation>
    <scope>NUCLEOTIDE SEQUENCE [LARGE SCALE GENOMIC DNA]</scope>
    <source>
        <strain evidence="2 3">188UL20-2</strain>
    </source>
</reference>
<evidence type="ECO:0000313" key="2">
    <source>
        <dbReference type="EMBL" id="MBM7037239.1"/>
    </source>
</evidence>
<keyword evidence="1" id="KW-1133">Transmembrane helix</keyword>
<dbReference type="RefSeq" id="WP_205158782.1">
    <property type="nucleotide sequence ID" value="NZ_JAFEUM010000004.1"/>
</dbReference>
<dbReference type="Proteomes" id="UP000809621">
    <property type="component" value="Unassembled WGS sequence"/>
</dbReference>